<evidence type="ECO:0000256" key="5">
    <source>
        <dbReference type="ARBA" id="ARBA00022840"/>
    </source>
</evidence>
<comment type="caution">
    <text evidence="7">The sequence shown here is derived from an EMBL/GenBank/DDBJ whole genome shotgun (WGS) entry which is preliminary data.</text>
</comment>
<dbReference type="PANTHER" id="PTHR45646:SF11">
    <property type="entry name" value="SERINE_THREONINE-PROTEIN KINASE DOA"/>
    <property type="match status" value="1"/>
</dbReference>
<gene>
    <name evidence="7" type="ORF">IFM89_010610</name>
</gene>
<reference evidence="7 8" key="1">
    <citation type="submission" date="2020-10" db="EMBL/GenBank/DDBJ databases">
        <title>The Coptis chinensis genome and diversification of protoberbering-type alkaloids.</title>
        <authorList>
            <person name="Wang B."/>
            <person name="Shu S."/>
            <person name="Song C."/>
            <person name="Liu Y."/>
        </authorList>
    </citation>
    <scope>NUCLEOTIDE SEQUENCE [LARGE SCALE GENOMIC DNA]</scope>
    <source>
        <strain evidence="7">HL-2020</strain>
        <tissue evidence="7">Leaf</tissue>
    </source>
</reference>
<dbReference type="InterPro" id="IPR000719">
    <property type="entry name" value="Prot_kinase_dom"/>
</dbReference>
<evidence type="ECO:0000256" key="3">
    <source>
        <dbReference type="ARBA" id="ARBA00022741"/>
    </source>
</evidence>
<organism evidence="7 8">
    <name type="scientific">Coptis chinensis</name>
    <dbReference type="NCBI Taxonomy" id="261450"/>
    <lineage>
        <taxon>Eukaryota</taxon>
        <taxon>Viridiplantae</taxon>
        <taxon>Streptophyta</taxon>
        <taxon>Embryophyta</taxon>
        <taxon>Tracheophyta</taxon>
        <taxon>Spermatophyta</taxon>
        <taxon>Magnoliopsida</taxon>
        <taxon>Ranunculales</taxon>
        <taxon>Ranunculaceae</taxon>
        <taxon>Coptidoideae</taxon>
        <taxon>Coptis</taxon>
    </lineage>
</organism>
<dbReference type="InterPro" id="IPR011009">
    <property type="entry name" value="Kinase-like_dom_sf"/>
</dbReference>
<protein>
    <recommendedName>
        <fullName evidence="6">Protein kinase domain-containing protein</fullName>
    </recommendedName>
</protein>
<dbReference type="GO" id="GO:0005634">
    <property type="term" value="C:nucleus"/>
    <property type="evidence" value="ECO:0007669"/>
    <property type="project" value="TreeGrafter"/>
</dbReference>
<keyword evidence="5" id="KW-0067">ATP-binding</keyword>
<feature type="non-terminal residue" evidence="7">
    <location>
        <position position="1"/>
    </location>
</feature>
<evidence type="ECO:0000313" key="8">
    <source>
        <dbReference type="Proteomes" id="UP000631114"/>
    </source>
</evidence>
<keyword evidence="2" id="KW-0808">Transferase</keyword>
<name>A0A835IMM6_9MAGN</name>
<dbReference type="GO" id="GO:0004674">
    <property type="term" value="F:protein serine/threonine kinase activity"/>
    <property type="evidence" value="ECO:0007669"/>
    <property type="project" value="UniProtKB-KW"/>
</dbReference>
<dbReference type="PROSITE" id="PS50011">
    <property type="entry name" value="PROTEIN_KINASE_DOM"/>
    <property type="match status" value="1"/>
</dbReference>
<dbReference type="Pfam" id="PF00069">
    <property type="entry name" value="Pkinase"/>
    <property type="match status" value="1"/>
</dbReference>
<proteinExistence type="predicted"/>
<evidence type="ECO:0000259" key="6">
    <source>
        <dbReference type="PROSITE" id="PS50011"/>
    </source>
</evidence>
<dbReference type="GO" id="GO:0005524">
    <property type="term" value="F:ATP binding"/>
    <property type="evidence" value="ECO:0007669"/>
    <property type="project" value="UniProtKB-KW"/>
</dbReference>
<dbReference type="PANTHER" id="PTHR45646">
    <property type="entry name" value="SERINE/THREONINE-PROTEIN KINASE DOA-RELATED"/>
    <property type="match status" value="1"/>
</dbReference>
<keyword evidence="4" id="KW-0418">Kinase</keyword>
<keyword evidence="1" id="KW-0723">Serine/threonine-protein kinase</keyword>
<evidence type="ECO:0000256" key="2">
    <source>
        <dbReference type="ARBA" id="ARBA00022679"/>
    </source>
</evidence>
<evidence type="ECO:0000256" key="4">
    <source>
        <dbReference type="ARBA" id="ARBA00022777"/>
    </source>
</evidence>
<dbReference type="Gene3D" id="1.10.510.10">
    <property type="entry name" value="Transferase(Phosphotransferase) domain 1"/>
    <property type="match status" value="1"/>
</dbReference>
<feature type="domain" description="Protein kinase" evidence="6">
    <location>
        <begin position="1"/>
        <end position="224"/>
    </location>
</feature>
<sequence>ASSKVLECWDMLKLEYVAIKIFTNLEDSADYGRDEIQLLQYLGNLYRTGSCCVQMRNSFEHSNHLFIVLVELEDLPKSKVIKLIDFGCSILNSSNVLYEYDCGTDPFWAPECLFGGQLFPGRDFFFYLAVMQRLLGPIPEYMLDNYVLVTGMKDFKQTLAHWAEEAPRDMSDCTFMFYYLPQDLVVESANDPVRNDYLMLLQGLLKYEPSERLTAQEALAHPFFTMDWDTEV</sequence>
<dbReference type="AlphaFoldDB" id="A0A835IMM6"/>
<evidence type="ECO:0000313" key="7">
    <source>
        <dbReference type="EMBL" id="KAF9619994.1"/>
    </source>
</evidence>
<dbReference type="SMART" id="SM00220">
    <property type="entry name" value="S_TKc"/>
    <property type="match status" value="1"/>
</dbReference>
<dbReference type="SUPFAM" id="SSF56112">
    <property type="entry name" value="Protein kinase-like (PK-like)"/>
    <property type="match status" value="1"/>
</dbReference>
<dbReference type="EMBL" id="JADFTS010000002">
    <property type="protein sequence ID" value="KAF9619994.1"/>
    <property type="molecule type" value="Genomic_DNA"/>
</dbReference>
<evidence type="ECO:0000256" key="1">
    <source>
        <dbReference type="ARBA" id="ARBA00022527"/>
    </source>
</evidence>
<dbReference type="Proteomes" id="UP000631114">
    <property type="component" value="Unassembled WGS sequence"/>
</dbReference>
<dbReference type="Gene3D" id="3.30.200.20">
    <property type="entry name" value="Phosphorylase Kinase, domain 1"/>
    <property type="match status" value="1"/>
</dbReference>
<accession>A0A835IMM6</accession>
<keyword evidence="8" id="KW-1185">Reference proteome</keyword>
<dbReference type="InterPro" id="IPR051175">
    <property type="entry name" value="CLK_kinases"/>
</dbReference>
<keyword evidence="3" id="KW-0547">Nucleotide-binding</keyword>
<dbReference type="OrthoDB" id="3779160at2759"/>